<proteinExistence type="predicted"/>
<dbReference type="KEGG" id="sla:SERLADRAFT_407591"/>
<protein>
    <submittedName>
        <fullName evidence="2">Uncharacterized protein</fullName>
    </submittedName>
</protein>
<evidence type="ECO:0000313" key="2">
    <source>
        <dbReference type="EMBL" id="EGO27011.1"/>
    </source>
</evidence>
<dbReference type="OrthoDB" id="2688393at2759"/>
<evidence type="ECO:0000256" key="1">
    <source>
        <dbReference type="SAM" id="MobiDB-lite"/>
    </source>
</evidence>
<dbReference type="EMBL" id="GL945432">
    <property type="protein sequence ID" value="EGO27011.1"/>
    <property type="molecule type" value="Genomic_DNA"/>
</dbReference>
<name>F8NQ59_SERL9</name>
<accession>F8NQ59</accession>
<organism evidence="3">
    <name type="scientific">Serpula lacrymans var. lacrymans (strain S7.9)</name>
    <name type="common">Dry rot fungus</name>
    <dbReference type="NCBI Taxonomy" id="578457"/>
    <lineage>
        <taxon>Eukaryota</taxon>
        <taxon>Fungi</taxon>
        <taxon>Dikarya</taxon>
        <taxon>Basidiomycota</taxon>
        <taxon>Agaricomycotina</taxon>
        <taxon>Agaricomycetes</taxon>
        <taxon>Agaricomycetidae</taxon>
        <taxon>Boletales</taxon>
        <taxon>Coniophorineae</taxon>
        <taxon>Serpulaceae</taxon>
        <taxon>Serpula</taxon>
    </lineage>
</organism>
<evidence type="ECO:0000313" key="3">
    <source>
        <dbReference type="Proteomes" id="UP000008064"/>
    </source>
</evidence>
<sequence length="106" mass="11553">MPMVPKDIIDDGENTAGPSLHQDSMVLHGDEGECMEVEHPTAGKAISMGETLHQRWRREFIAAGGDGEDVGEASDPKFFPFASEMDWRVACWAIQDGYGEAGAFLP</sequence>
<dbReference type="HOGENOM" id="CLU_158787_0_0_1"/>
<dbReference type="Proteomes" id="UP000008064">
    <property type="component" value="Unassembled WGS sequence"/>
</dbReference>
<dbReference type="RefSeq" id="XP_007317184.1">
    <property type="nucleotide sequence ID" value="XM_007317122.1"/>
</dbReference>
<reference evidence="3" key="1">
    <citation type="journal article" date="2011" name="Science">
        <title>The plant cell wall-decomposing machinery underlies the functional diversity of forest fungi.</title>
        <authorList>
            <person name="Eastwood D.C."/>
            <person name="Floudas D."/>
            <person name="Binder M."/>
            <person name="Majcherczyk A."/>
            <person name="Schneider P."/>
            <person name="Aerts A."/>
            <person name="Asiegbu F.O."/>
            <person name="Baker S.E."/>
            <person name="Barry K."/>
            <person name="Bendiksby M."/>
            <person name="Blumentritt M."/>
            <person name="Coutinho P.M."/>
            <person name="Cullen D."/>
            <person name="de Vries R.P."/>
            <person name="Gathman A."/>
            <person name="Goodell B."/>
            <person name="Henrissat B."/>
            <person name="Ihrmark K."/>
            <person name="Kauserud H."/>
            <person name="Kohler A."/>
            <person name="LaButti K."/>
            <person name="Lapidus A."/>
            <person name="Lavin J.L."/>
            <person name="Lee Y.-H."/>
            <person name="Lindquist E."/>
            <person name="Lilly W."/>
            <person name="Lucas S."/>
            <person name="Morin E."/>
            <person name="Murat C."/>
            <person name="Oguiza J.A."/>
            <person name="Park J."/>
            <person name="Pisabarro A.G."/>
            <person name="Riley R."/>
            <person name="Rosling A."/>
            <person name="Salamov A."/>
            <person name="Schmidt O."/>
            <person name="Schmutz J."/>
            <person name="Skrede I."/>
            <person name="Stenlid J."/>
            <person name="Wiebenga A."/>
            <person name="Xie X."/>
            <person name="Kuees U."/>
            <person name="Hibbett D.S."/>
            <person name="Hoffmeister D."/>
            <person name="Hoegberg N."/>
            <person name="Martin F."/>
            <person name="Grigoriev I.V."/>
            <person name="Watkinson S.C."/>
        </authorList>
    </citation>
    <scope>NUCLEOTIDE SEQUENCE [LARGE SCALE GENOMIC DNA]</scope>
    <source>
        <strain evidence="3">S7.9</strain>
    </source>
</reference>
<dbReference type="AlphaFoldDB" id="F8NQ59"/>
<dbReference type="GeneID" id="18812719"/>
<gene>
    <name evidence="2" type="ORF">SERLADRAFT_407591</name>
</gene>
<feature type="region of interest" description="Disordered" evidence="1">
    <location>
        <begin position="1"/>
        <end position="20"/>
    </location>
</feature>